<reference evidence="11 12" key="1">
    <citation type="submission" date="2018-09" db="EMBL/GenBank/DDBJ databases">
        <title>Genomic investigation of the strawberry pathogen Phytophthora fragariae indicates pathogenicity is determined by transcriptional variation in three key races.</title>
        <authorList>
            <person name="Adams T.M."/>
            <person name="Armitage A.D."/>
            <person name="Sobczyk M.K."/>
            <person name="Bates H.J."/>
            <person name="Dunwell J.M."/>
            <person name="Nellist C.F."/>
            <person name="Harrison R.J."/>
        </authorList>
    </citation>
    <scope>NUCLEOTIDE SEQUENCE [LARGE SCALE GENOMIC DNA]</scope>
    <source>
        <strain evidence="11 12">SCRP245</strain>
    </source>
</reference>
<feature type="transmembrane region" description="Helical" evidence="9">
    <location>
        <begin position="77"/>
        <end position="99"/>
    </location>
</feature>
<comment type="caution">
    <text evidence="11">The sequence shown here is derived from an EMBL/GenBank/DDBJ whole genome shotgun (WGS) entry which is preliminary data.</text>
</comment>
<dbReference type="Pfam" id="PF00027">
    <property type="entry name" value="cNMP_binding"/>
    <property type="match status" value="2"/>
</dbReference>
<dbReference type="InterPro" id="IPR000595">
    <property type="entry name" value="cNMP-bd_dom"/>
</dbReference>
<keyword evidence="2" id="KW-0813">Transport</keyword>
<evidence type="ECO:0000256" key="3">
    <source>
        <dbReference type="ARBA" id="ARBA00022692"/>
    </source>
</evidence>
<keyword evidence="7" id="KW-0407">Ion channel</keyword>
<feature type="region of interest" description="Disordered" evidence="8">
    <location>
        <begin position="528"/>
        <end position="589"/>
    </location>
</feature>
<protein>
    <recommendedName>
        <fullName evidence="10">Cyclic nucleotide-binding domain-containing protein</fullName>
    </recommendedName>
</protein>
<evidence type="ECO:0000313" key="12">
    <source>
        <dbReference type="Proteomes" id="UP000460718"/>
    </source>
</evidence>
<feature type="transmembrane region" description="Helical" evidence="9">
    <location>
        <begin position="1214"/>
        <end position="1235"/>
    </location>
</feature>
<feature type="transmembrane region" description="Helical" evidence="9">
    <location>
        <begin position="156"/>
        <end position="180"/>
    </location>
</feature>
<dbReference type="InterPro" id="IPR005821">
    <property type="entry name" value="Ion_trans_dom"/>
</dbReference>
<dbReference type="GO" id="GO:0044877">
    <property type="term" value="F:protein-containing complex binding"/>
    <property type="evidence" value="ECO:0007669"/>
    <property type="project" value="TreeGrafter"/>
</dbReference>
<dbReference type="InterPro" id="IPR018490">
    <property type="entry name" value="cNMP-bd_dom_sf"/>
</dbReference>
<feature type="transmembrane region" description="Helical" evidence="9">
    <location>
        <begin position="814"/>
        <end position="835"/>
    </location>
</feature>
<evidence type="ECO:0000256" key="9">
    <source>
        <dbReference type="SAM" id="Phobius"/>
    </source>
</evidence>
<feature type="transmembrane region" description="Helical" evidence="9">
    <location>
        <begin position="911"/>
        <end position="931"/>
    </location>
</feature>
<gene>
    <name evidence="11" type="ORF">PF011_g9153</name>
</gene>
<feature type="domain" description="Cyclic nucleotide-binding" evidence="10">
    <location>
        <begin position="2100"/>
        <end position="2208"/>
    </location>
</feature>
<dbReference type="SUPFAM" id="SSF81324">
    <property type="entry name" value="Voltage-gated potassium channels"/>
    <property type="match status" value="4"/>
</dbReference>
<feature type="region of interest" description="Disordered" evidence="8">
    <location>
        <begin position="1734"/>
        <end position="1753"/>
    </location>
</feature>
<dbReference type="GO" id="GO:0005221">
    <property type="term" value="F:intracellularly cyclic nucleotide-activated monoatomic cation channel activity"/>
    <property type="evidence" value="ECO:0007669"/>
    <property type="project" value="InterPro"/>
</dbReference>
<feature type="transmembrane region" description="Helical" evidence="9">
    <location>
        <begin position="1178"/>
        <end position="1202"/>
    </location>
</feature>
<feature type="compositionally biased region" description="Basic and acidic residues" evidence="8">
    <location>
        <begin position="2421"/>
        <end position="2430"/>
    </location>
</feature>
<feature type="transmembrane region" description="Helical" evidence="9">
    <location>
        <begin position="1917"/>
        <end position="1941"/>
    </location>
</feature>
<feature type="transmembrane region" description="Helical" evidence="9">
    <location>
        <begin position="214"/>
        <end position="234"/>
    </location>
</feature>
<feature type="transmembrane region" description="Helical" evidence="9">
    <location>
        <begin position="279"/>
        <end position="307"/>
    </location>
</feature>
<keyword evidence="6 9" id="KW-0472">Membrane</keyword>
<organism evidence="11 12">
    <name type="scientific">Phytophthora fragariae</name>
    <dbReference type="NCBI Taxonomy" id="53985"/>
    <lineage>
        <taxon>Eukaryota</taxon>
        <taxon>Sar</taxon>
        <taxon>Stramenopiles</taxon>
        <taxon>Oomycota</taxon>
        <taxon>Peronosporomycetes</taxon>
        <taxon>Peronosporales</taxon>
        <taxon>Peronosporaceae</taxon>
        <taxon>Phytophthora</taxon>
    </lineage>
</organism>
<feature type="compositionally biased region" description="Basic and acidic residues" evidence="8">
    <location>
        <begin position="1735"/>
        <end position="1745"/>
    </location>
</feature>
<keyword evidence="3 9" id="KW-0812">Transmembrane</keyword>
<evidence type="ECO:0000256" key="7">
    <source>
        <dbReference type="ARBA" id="ARBA00023286"/>
    </source>
</evidence>
<keyword evidence="4 9" id="KW-1133">Transmembrane helix</keyword>
<dbReference type="Pfam" id="PF00520">
    <property type="entry name" value="Ion_trans"/>
    <property type="match status" value="2"/>
</dbReference>
<comment type="subcellular location">
    <subcellularLocation>
        <location evidence="1">Membrane</location>
        <topology evidence="1">Multi-pass membrane protein</topology>
    </subcellularLocation>
</comment>
<dbReference type="Proteomes" id="UP000460718">
    <property type="component" value="Unassembled WGS sequence"/>
</dbReference>
<feature type="transmembrane region" description="Helical" evidence="9">
    <location>
        <begin position="717"/>
        <end position="740"/>
    </location>
</feature>
<feature type="transmembrane region" description="Helical" evidence="9">
    <location>
        <begin position="1403"/>
        <end position="1421"/>
    </location>
</feature>
<feature type="transmembrane region" description="Helical" evidence="9">
    <location>
        <begin position="1991"/>
        <end position="2012"/>
    </location>
</feature>
<keyword evidence="5" id="KW-0406">Ion transport</keyword>
<evidence type="ECO:0000256" key="8">
    <source>
        <dbReference type="SAM" id="MobiDB-lite"/>
    </source>
</evidence>
<feature type="region of interest" description="Disordered" evidence="8">
    <location>
        <begin position="2414"/>
        <end position="2457"/>
    </location>
</feature>
<dbReference type="CDD" id="cd00038">
    <property type="entry name" value="CAP_ED"/>
    <property type="match status" value="4"/>
</dbReference>
<feature type="transmembrane region" description="Helical" evidence="9">
    <location>
        <begin position="1255"/>
        <end position="1276"/>
    </location>
</feature>
<dbReference type="PANTHER" id="PTHR45638">
    <property type="entry name" value="CYCLIC NUCLEOTIDE-GATED CATION CHANNEL SUBUNIT A"/>
    <property type="match status" value="1"/>
</dbReference>
<evidence type="ECO:0000256" key="1">
    <source>
        <dbReference type="ARBA" id="ARBA00004141"/>
    </source>
</evidence>
<keyword evidence="7" id="KW-1071">Ligand-gated ion channel</keyword>
<dbReference type="EMBL" id="QXFW01000447">
    <property type="protein sequence ID" value="KAE9011916.1"/>
    <property type="molecule type" value="Genomic_DNA"/>
</dbReference>
<feature type="domain" description="Cyclic nucleotide-binding" evidence="10">
    <location>
        <begin position="361"/>
        <end position="459"/>
    </location>
</feature>
<feature type="domain" description="Cyclic nucleotide-binding" evidence="10">
    <location>
        <begin position="1032"/>
        <end position="1118"/>
    </location>
</feature>
<evidence type="ECO:0000256" key="5">
    <source>
        <dbReference type="ARBA" id="ARBA00023065"/>
    </source>
</evidence>
<evidence type="ECO:0000256" key="4">
    <source>
        <dbReference type="ARBA" id="ARBA00022989"/>
    </source>
</evidence>
<feature type="compositionally biased region" description="Polar residues" evidence="8">
    <location>
        <begin position="554"/>
        <end position="572"/>
    </location>
</feature>
<evidence type="ECO:0000256" key="6">
    <source>
        <dbReference type="ARBA" id="ARBA00023136"/>
    </source>
</evidence>
<dbReference type="InterPro" id="IPR014710">
    <property type="entry name" value="RmlC-like_jellyroll"/>
</dbReference>
<dbReference type="SUPFAM" id="SSF51206">
    <property type="entry name" value="cAMP-binding domain-like"/>
    <property type="match status" value="4"/>
</dbReference>
<dbReference type="Gene3D" id="1.10.287.630">
    <property type="entry name" value="Helix hairpin bin"/>
    <property type="match status" value="1"/>
</dbReference>
<feature type="domain" description="Cyclic nucleotide-binding" evidence="10">
    <location>
        <begin position="1505"/>
        <end position="1675"/>
    </location>
</feature>
<accession>A0A6A3KWW0</accession>
<dbReference type="PANTHER" id="PTHR45638:SF11">
    <property type="entry name" value="CYCLIC NUCLEOTIDE-GATED CATION CHANNEL SUBUNIT A"/>
    <property type="match status" value="1"/>
</dbReference>
<sequence length="2457" mass="280136">MTQPAIASDSSYTRARRSLAPRRSSLHSAFDRIRRSTTLTSTSPLRSSLMRPRSNSVELLLFEVQDALDPNSSFVHVWHQLLLVCVLYEVAMLPYLVVFRDGSVGRGTAELVLVYVCELLFLSDVYVELHMGFYEGGDVTRDATKSRLRYVKSPRFVLDLVALVPVSLFPLKTSVSIAFFEMHKFLRVWRIPKYIAQLDDVYAKYFVVLKMFKVMVGILLLSHFLACVRFLFGYDENGDDHWLPHKPDHEQTARTKYLMSVFWSFGVMTGLFEGELPHTVAAFMFTIFVAICGFLLFTYLCAMFFMISKCESGQNEASEARINQFKHMLSFHNVPDELQHQAIEKDIQVALMKDTVAKVVIFEGCSDQFIIAVTSLLEMVSLPAFFVVFHSGERGDAMYFVNSGVLHVLVGGVKVKEERKGDFFGEMSIFLNHPRFATVVTTTYCTLYKLARFHLERILDGYPEYAQSIPKHVQAMEQRMIIRESQKDSPEARLAASGKMKTISRLLRKHVQTEKAKPPTIGWAVANATSKKEQGVQAQTADAKDDTASAKSDLSFSAVSQTSPPQDNSFTHLTDRVPEPIPRTPSPTADLIPIKIRSQTARPVEVAVALADNVPGISNKLAQNQQAGVTTVLPLPSSEESDRKSSLRMLPVMQMVAAQLNWKRDPNAPFWSMLLLHKAIDFESTKRMWWILALEINLAYFWFVIPTRLVFETLNYVNWLVAVLNLLMETLLWIDIYLNFNLSYMENSEKIWDTVWTARRYLRNKFAFDLLCALPHWAVGSEFFRLLRLLRMWRVKDHLKEVDEFLHLDNKRRLMLFGWLMIMLYHTFACLHFSISYVEGFSSSAHAWLPSSDLHLRQLNESFYIDSTNVTYAAGSSVVIEIGLNQYFRSLYYACYVITALGRPVEPASDVQFGAALVFMLIGFFITAIVVDNVQKRFTASAFEQKEFFSNRTRIQQFLLRQNAPLAIHKRVSAFLDFWWSAHRGAVIASLVEDLPTTIKSDIMKSICKPALQTLALLAGVRPVLNNLEQVLIDNAKFILYGQGEVIYRQGDFAGGLFFLLEGELCVIANGGAPRSIPQGSFIGTAVLDFDNNSPSYSERVTAISGCIVLFLSREHLQLMRVAFPALPDALEALEKRFLDPKFLKASEMTTSAMPSSRRSFAFAWLSDLVLDPDSGVIIAWEVWVFILMTFQCLLTVSTICFRMSSKANESADIIILLIEVIFMLDMFVRCRLGFHAFGNKVMDLRTIKKNYFHSRAFVIDAIALAPLFFINYGLVGLGRQSLEILNLNKLVRLFKVPAQFAALENKHLKFTLQLRLFKLVYYTFILSHTLGGFWFDFRSRASHIHKTWDDESTHDIGVHWLPEESLLEDGFPLQYFTSLFWSFGVMSATYPGELPKTISQCLFNTITLTLGFFLFAYVIGNFSDIIELMDAENREYYATLSSFRHLLAHFSLPTTTQERFKAYFFFKRFHSITQEHLLESCLPPSLLTDIRMVHLQPMIMKVSFLSGMNGSVTRMLVSHFSQVMIVKDEFVYRYGEEGSDMYFVFAGVLDTLIPREEELKQRSSMIGRRSSITRGLPAEASLLTKKPSIKPILSSRKVHPRPQSEWTSDKLDIEELTRLNQVTAGDYFGENALFVDSVRNAFVLAKSTSILYKLSRNSLETVFNRYPDWKKKVFRVVNLQQQQMRLTHIARQERHNSIGSTMTEEDHLNAYAERMEEAVISARYKRSSATSAISKHETLSRHAGPESPLPVNPESKLQRLRCGIPSFVSTLFRGAPAQSLYHLVWVKVIIFATLFMSIVVPYRISFDAMEHTQWLPVVVREVEILCEVLYIADIWINWRIQRSSESVDLYEQDHRESYKSERLLCDIIAAIPLDYLFSSFSTNPMYRINRCLKLRNFLHYMDEINRRSIHKEMHRLRTVSILYVVLMYWSACAYFAIAVYDHFGDNWNAWLPDASLANPEGKRTLRLLRGCFFATTSFIKKGRTFKPDTIFHFAFCIIVCFVGLLTMAFMIGEFANLFISYISNEVAYRKNHITVELYLGRWKIVGALKARTQAFLSSLWSSHRGVDYQSFLEGVPLCIRTDSILIIAQAPLRSFANDIFRPLPRGEDMNVVDKIMQDIARHLKFEGYPRGENVLVEGNITKSMYFVVRGHLFSMSESYPSRGSSYSKGSYFGEKGILVCSVSTCTIRTLRACDLLSLCPDSLLLVLQNHRVTKLAYDIAMHAVQVVRDRDRVASGVTATETEWGEALISAIRLKHAELIEGSPTFADIPAGDFLEDEINAAVRLRKQALALVEYYLSLERAIDAFGAFRTLIQLMVPNGQLQNPGGVKQDLPASERRPTMLESEAVTTTTDDQRLQALQIIRRLFHRKYNTVAPVPNATNKSMGSHRSKREASVPSEVAESLVQHELARLIPSPTIKPLENRSGRESTRSTTSLRQTARPLLGLPPSHMTQTPEF</sequence>
<dbReference type="GO" id="GO:0016020">
    <property type="term" value="C:membrane"/>
    <property type="evidence" value="ECO:0007669"/>
    <property type="project" value="UniProtKB-SubCell"/>
</dbReference>
<feature type="region of interest" description="Disordered" evidence="8">
    <location>
        <begin position="2377"/>
        <end position="2396"/>
    </location>
</feature>
<dbReference type="SMART" id="SM00100">
    <property type="entry name" value="cNMP"/>
    <property type="match status" value="4"/>
</dbReference>
<dbReference type="PROSITE" id="PS50042">
    <property type="entry name" value="CNMP_BINDING_3"/>
    <property type="match status" value="4"/>
</dbReference>
<dbReference type="InterPro" id="IPR050866">
    <property type="entry name" value="CNG_cation_channel"/>
</dbReference>
<name>A0A6A3KWW0_9STRA</name>
<proteinExistence type="predicted"/>
<feature type="transmembrane region" description="Helical" evidence="9">
    <location>
        <begin position="688"/>
        <end position="705"/>
    </location>
</feature>
<evidence type="ECO:0000259" key="10">
    <source>
        <dbReference type="PROSITE" id="PS50042"/>
    </source>
</evidence>
<feature type="transmembrane region" description="Helical" evidence="9">
    <location>
        <begin position="1317"/>
        <end position="1336"/>
    </location>
</feature>
<evidence type="ECO:0000313" key="11">
    <source>
        <dbReference type="EMBL" id="KAE9011916.1"/>
    </source>
</evidence>
<dbReference type="Gene3D" id="1.10.287.70">
    <property type="match status" value="4"/>
</dbReference>
<feature type="transmembrane region" description="Helical" evidence="9">
    <location>
        <begin position="111"/>
        <end position="129"/>
    </location>
</feature>
<dbReference type="Gene3D" id="2.60.120.10">
    <property type="entry name" value="Jelly Rolls"/>
    <property type="match status" value="4"/>
</dbReference>
<evidence type="ECO:0000256" key="2">
    <source>
        <dbReference type="ARBA" id="ARBA00022448"/>
    </source>
</evidence>